<comment type="caution">
    <text evidence="2">The sequence shown here is derived from an EMBL/GenBank/DDBJ whole genome shotgun (WGS) entry which is preliminary data.</text>
</comment>
<keyword evidence="3" id="KW-1185">Reference proteome</keyword>
<dbReference type="InterPro" id="IPR014347">
    <property type="entry name" value="Tautomerase/MIF_sf"/>
</dbReference>
<organism evidence="2 3">
    <name type="scientific">Edaphochlamys debaryana</name>
    <dbReference type="NCBI Taxonomy" id="47281"/>
    <lineage>
        <taxon>Eukaryota</taxon>
        <taxon>Viridiplantae</taxon>
        <taxon>Chlorophyta</taxon>
        <taxon>core chlorophytes</taxon>
        <taxon>Chlorophyceae</taxon>
        <taxon>CS clade</taxon>
        <taxon>Chlamydomonadales</taxon>
        <taxon>Chlamydomonadales incertae sedis</taxon>
        <taxon>Edaphochlamys</taxon>
    </lineage>
</organism>
<dbReference type="Proteomes" id="UP000612055">
    <property type="component" value="Unassembled WGS sequence"/>
</dbReference>
<dbReference type="OrthoDB" id="527167at2759"/>
<sequence length="148" mass="15761">MPVITVITNAKASVEQKIKIAKALNELVATEVRVPAGHVHVLIQDEQFFSFGDDLEKPAVYLTVKSSALQILPEARRNLVADFVPALQAALPDLSAWRVNTMFEELPVECIAVGSNIATFGAPKSTGGSARNSLGGGPTSPKPQESPR</sequence>
<reference evidence="2" key="1">
    <citation type="journal article" date="2020" name="bioRxiv">
        <title>Comparative genomics of Chlamydomonas.</title>
        <authorList>
            <person name="Craig R.J."/>
            <person name="Hasan A.R."/>
            <person name="Ness R.W."/>
            <person name="Keightley P.D."/>
        </authorList>
    </citation>
    <scope>NUCLEOTIDE SEQUENCE</scope>
    <source>
        <strain evidence="2">CCAP 11/70</strain>
    </source>
</reference>
<dbReference type="Gene3D" id="3.30.429.10">
    <property type="entry name" value="Macrophage Migration Inhibitory Factor"/>
    <property type="match status" value="1"/>
</dbReference>
<protein>
    <submittedName>
        <fullName evidence="2">Uncharacterized protein</fullName>
    </submittedName>
</protein>
<feature type="region of interest" description="Disordered" evidence="1">
    <location>
        <begin position="122"/>
        <end position="148"/>
    </location>
</feature>
<accession>A0A836BQ01</accession>
<evidence type="ECO:0000313" key="2">
    <source>
        <dbReference type="EMBL" id="KAG2483118.1"/>
    </source>
</evidence>
<dbReference type="EMBL" id="JAEHOE010000189">
    <property type="protein sequence ID" value="KAG2483118.1"/>
    <property type="molecule type" value="Genomic_DNA"/>
</dbReference>
<evidence type="ECO:0000313" key="3">
    <source>
        <dbReference type="Proteomes" id="UP000612055"/>
    </source>
</evidence>
<proteinExistence type="predicted"/>
<evidence type="ECO:0000256" key="1">
    <source>
        <dbReference type="SAM" id="MobiDB-lite"/>
    </source>
</evidence>
<dbReference type="SUPFAM" id="SSF55331">
    <property type="entry name" value="Tautomerase/MIF"/>
    <property type="match status" value="1"/>
</dbReference>
<gene>
    <name evidence="2" type="ORF">HYH03_018008</name>
</gene>
<dbReference type="AlphaFoldDB" id="A0A836BQ01"/>
<name>A0A836BQ01_9CHLO</name>